<proteinExistence type="predicted"/>
<dbReference type="Proteomes" id="UP000822688">
    <property type="component" value="Chromosome 6"/>
</dbReference>
<dbReference type="Pfam" id="PF03692">
    <property type="entry name" value="CxxCxxCC"/>
    <property type="match status" value="1"/>
</dbReference>
<evidence type="ECO:0000313" key="2">
    <source>
        <dbReference type="Proteomes" id="UP000822688"/>
    </source>
</evidence>
<dbReference type="PANTHER" id="PTHR36791">
    <property type="entry name" value="OS03G0363400 PROTEIN"/>
    <property type="match status" value="1"/>
</dbReference>
<dbReference type="AlphaFoldDB" id="A0A8T0HII7"/>
<accession>A0A8T0HII7</accession>
<comment type="caution">
    <text evidence="1">The sequence shown here is derived from an EMBL/GenBank/DDBJ whole genome shotgun (WGS) entry which is preliminary data.</text>
</comment>
<reference evidence="1 2" key="1">
    <citation type="submission" date="2020-06" db="EMBL/GenBank/DDBJ databases">
        <title>WGS assembly of Ceratodon purpureus strain R40.</title>
        <authorList>
            <person name="Carey S.B."/>
            <person name="Jenkins J."/>
            <person name="Shu S."/>
            <person name="Lovell J.T."/>
            <person name="Sreedasyam A."/>
            <person name="Maumus F."/>
            <person name="Tiley G.P."/>
            <person name="Fernandez-Pozo N."/>
            <person name="Barry K."/>
            <person name="Chen C."/>
            <person name="Wang M."/>
            <person name="Lipzen A."/>
            <person name="Daum C."/>
            <person name="Saski C.A."/>
            <person name="Payton A.C."/>
            <person name="Mcbreen J.C."/>
            <person name="Conrad R.E."/>
            <person name="Kollar L.M."/>
            <person name="Olsson S."/>
            <person name="Huttunen S."/>
            <person name="Landis J.B."/>
            <person name="Wickett N.J."/>
            <person name="Johnson M.G."/>
            <person name="Rensing S.A."/>
            <person name="Grimwood J."/>
            <person name="Schmutz J."/>
            <person name="Mcdaniel S.F."/>
        </authorList>
    </citation>
    <scope>NUCLEOTIDE SEQUENCE [LARGE SCALE GENOMIC DNA]</scope>
    <source>
        <strain evidence="1 2">R40</strain>
    </source>
</reference>
<gene>
    <name evidence="1" type="ORF">KC19_6G167000</name>
</gene>
<organism evidence="1 2">
    <name type="scientific">Ceratodon purpureus</name>
    <name type="common">Fire moss</name>
    <name type="synonym">Dicranum purpureum</name>
    <dbReference type="NCBI Taxonomy" id="3225"/>
    <lineage>
        <taxon>Eukaryota</taxon>
        <taxon>Viridiplantae</taxon>
        <taxon>Streptophyta</taxon>
        <taxon>Embryophyta</taxon>
        <taxon>Bryophyta</taxon>
        <taxon>Bryophytina</taxon>
        <taxon>Bryopsida</taxon>
        <taxon>Dicranidae</taxon>
        <taxon>Pseudoditrichales</taxon>
        <taxon>Ditrichaceae</taxon>
        <taxon>Ceratodon</taxon>
    </lineage>
</organism>
<protein>
    <submittedName>
        <fullName evidence="1">Uncharacterized protein</fullName>
    </submittedName>
</protein>
<name>A0A8T0HII7_CERPU</name>
<dbReference type="InterPro" id="IPR005358">
    <property type="entry name" value="Puta_zinc/iron-chelating_dom"/>
</dbReference>
<dbReference type="EMBL" id="CM026427">
    <property type="protein sequence ID" value="KAG0570499.1"/>
    <property type="molecule type" value="Genomic_DNA"/>
</dbReference>
<sequence>MKISDLKPNLTDPAEAALYRSMVGPDGWCINFDKPTRSCKIHAERPRFCRVEPEMFKALYGIEEKDMDKEARGFCQDQIRSVYGGRSKELKTFQRVVRNLKKSS</sequence>
<keyword evidence="2" id="KW-1185">Reference proteome</keyword>
<dbReference type="PANTHER" id="PTHR36791:SF2">
    <property type="entry name" value="OS03G0363400 PROTEIN"/>
    <property type="match status" value="1"/>
</dbReference>
<evidence type="ECO:0000313" key="1">
    <source>
        <dbReference type="EMBL" id="KAG0570499.1"/>
    </source>
</evidence>